<keyword evidence="1" id="KW-0614">Plasmid</keyword>
<geneLocation type="plasmid" evidence="1 2">
    <name>unnamed1</name>
</geneLocation>
<proteinExistence type="predicted"/>
<organism evidence="1 2">
    <name type="scientific">Nocardiopsis exhalans</name>
    <dbReference type="NCBI Taxonomy" id="163604"/>
    <lineage>
        <taxon>Bacteria</taxon>
        <taxon>Bacillati</taxon>
        <taxon>Actinomycetota</taxon>
        <taxon>Actinomycetes</taxon>
        <taxon>Streptosporangiales</taxon>
        <taxon>Nocardiopsidaceae</taxon>
        <taxon>Nocardiopsis</taxon>
    </lineage>
</organism>
<evidence type="ECO:0008006" key="3">
    <source>
        <dbReference type="Google" id="ProtNLM"/>
    </source>
</evidence>
<evidence type="ECO:0000313" key="2">
    <source>
        <dbReference type="Proteomes" id="UP001055940"/>
    </source>
</evidence>
<dbReference type="EMBL" id="CP099838">
    <property type="protein sequence ID" value="USY23622.1"/>
    <property type="molecule type" value="Genomic_DNA"/>
</dbReference>
<protein>
    <recommendedName>
        <fullName evidence="3">HicA toxin of toxin-antitoxin</fullName>
    </recommendedName>
</protein>
<evidence type="ECO:0000313" key="1">
    <source>
        <dbReference type="EMBL" id="USY23622.1"/>
    </source>
</evidence>
<reference evidence="1" key="1">
    <citation type="submission" date="2022-06" db="EMBL/GenBank/DDBJ databases">
        <authorList>
            <person name="Ping M."/>
        </authorList>
    </citation>
    <scope>NUCLEOTIDE SEQUENCE</scope>
    <source>
        <strain evidence="1">JCM11759T</strain>
        <plasmid evidence="1">unnamed1</plasmid>
    </source>
</reference>
<sequence>MREEIINALMDKMASAARRQGFQVWRNVEQDSWHFGHDGVYVSVQETPRTGDELIHLLGTLRGLGLVYPEE</sequence>
<gene>
    <name evidence="1" type="ORF">NE857_33880</name>
</gene>
<dbReference type="RefSeq" id="WP_254422276.1">
    <property type="nucleotide sequence ID" value="NZ_BAAAJB010000040.1"/>
</dbReference>
<accession>A0ABY5DJM7</accession>
<name>A0ABY5DJM7_9ACTN</name>
<keyword evidence="2" id="KW-1185">Reference proteome</keyword>
<dbReference type="Proteomes" id="UP001055940">
    <property type="component" value="Plasmid unnamed1"/>
</dbReference>